<keyword evidence="1" id="KW-0472">Membrane</keyword>
<proteinExistence type="predicted"/>
<feature type="transmembrane region" description="Helical" evidence="1">
    <location>
        <begin position="50"/>
        <end position="71"/>
    </location>
</feature>
<dbReference type="Proteomes" id="UP001489333">
    <property type="component" value="Unassembled WGS sequence"/>
</dbReference>
<keyword evidence="3" id="KW-1185">Reference proteome</keyword>
<reference evidence="2 3" key="1">
    <citation type="submission" date="2024-04" db="EMBL/GenBank/DDBJ databases">
        <title>Novel Shewanella species isolated from Baltic Sea sediments.</title>
        <authorList>
            <person name="Martin-Rodriguez A.J."/>
            <person name="Fernandez-Juarez V."/>
            <person name="Valeriano V.D."/>
            <person name="Mihindukulasooriya I."/>
            <person name="Ceresnova L."/>
            <person name="Joffre E."/>
            <person name="Jensie-Markopoulos S."/>
            <person name="Moore E.R.B."/>
            <person name="Sjoling A."/>
        </authorList>
    </citation>
    <scope>NUCLEOTIDE SEQUENCE [LARGE SCALE GENOMIC DNA]</scope>
    <source>
        <strain evidence="2 3">VAX-SP0-0CM-1</strain>
    </source>
</reference>
<keyword evidence="1" id="KW-0812">Transmembrane</keyword>
<organism evidence="2 3">
    <name type="scientific">Shewanella vaxholmensis</name>
    <dbReference type="NCBI Taxonomy" id="3063535"/>
    <lineage>
        <taxon>Bacteria</taxon>
        <taxon>Pseudomonadati</taxon>
        <taxon>Pseudomonadota</taxon>
        <taxon>Gammaproteobacteria</taxon>
        <taxon>Alteromonadales</taxon>
        <taxon>Shewanellaceae</taxon>
        <taxon>Shewanella</taxon>
    </lineage>
</organism>
<evidence type="ECO:0000313" key="2">
    <source>
        <dbReference type="EMBL" id="MEM6248494.1"/>
    </source>
</evidence>
<comment type="caution">
    <text evidence="2">The sequence shown here is derived from an EMBL/GenBank/DDBJ whole genome shotgun (WGS) entry which is preliminary data.</text>
</comment>
<feature type="transmembrane region" description="Helical" evidence="1">
    <location>
        <begin position="83"/>
        <end position="107"/>
    </location>
</feature>
<accession>A0ABU9UQH0</accession>
<name>A0ABU9UQH0_9GAMM</name>
<keyword evidence="1" id="KW-1133">Transmembrane helix</keyword>
<evidence type="ECO:0000313" key="3">
    <source>
        <dbReference type="Proteomes" id="UP001489333"/>
    </source>
</evidence>
<protein>
    <submittedName>
        <fullName evidence="2">Uncharacterized protein</fullName>
    </submittedName>
</protein>
<evidence type="ECO:0000256" key="1">
    <source>
        <dbReference type="SAM" id="Phobius"/>
    </source>
</evidence>
<sequence>MNNVYRLTSVFLAITAIVQLLGIGERVHHALWQWYKFAGYSNDGHTTLDATMVVATFVLSLCAVFVALLVYKCSVKQLWVAKVAMYSGFSFCLGLVLLSALLISPLAQVVQR</sequence>
<gene>
    <name evidence="2" type="ORF">AAGS29_07755</name>
</gene>
<dbReference type="RefSeq" id="WP_311892009.1">
    <property type="nucleotide sequence ID" value="NZ_JBCHKU010000008.1"/>
</dbReference>
<dbReference type="EMBL" id="JBCHKU010000008">
    <property type="protein sequence ID" value="MEM6248494.1"/>
    <property type="molecule type" value="Genomic_DNA"/>
</dbReference>